<accession>A0ABV9QGF2</accession>
<sequence length="175" mass="18431">MNSIFQPSSALLQAAYAHCAGMASSMLARDGQFDPALFLIGQPAQGQDFQSCRLAGAGAQAMRAFHGSEEAAGKLATFIRASLTSSTREYAALQAQIGPVVLAVHVFPAALAVQEQVTPLEGSTPVFQPDGRQQYLVVALHTLQGIDMALCPLLRDSAGQLTAQIVPIELTHCLP</sequence>
<dbReference type="EMBL" id="JBHSHJ010000010">
    <property type="protein sequence ID" value="MFC4789787.1"/>
    <property type="molecule type" value="Genomic_DNA"/>
</dbReference>
<proteinExistence type="predicted"/>
<comment type="caution">
    <text evidence="1">The sequence shown here is derived from an EMBL/GenBank/DDBJ whole genome shotgun (WGS) entry which is preliminary data.</text>
</comment>
<organism evidence="1 2">
    <name type="scientific">Giesbergeria sinuosa</name>
    <dbReference type="NCBI Taxonomy" id="80883"/>
    <lineage>
        <taxon>Bacteria</taxon>
        <taxon>Pseudomonadati</taxon>
        <taxon>Pseudomonadota</taxon>
        <taxon>Betaproteobacteria</taxon>
        <taxon>Burkholderiales</taxon>
        <taxon>Comamonadaceae</taxon>
        <taxon>Giesbergeria</taxon>
    </lineage>
</organism>
<reference evidence="2" key="1">
    <citation type="journal article" date="2019" name="Int. J. Syst. Evol. Microbiol.">
        <title>The Global Catalogue of Microorganisms (GCM) 10K type strain sequencing project: providing services to taxonomists for standard genome sequencing and annotation.</title>
        <authorList>
            <consortium name="The Broad Institute Genomics Platform"/>
            <consortium name="The Broad Institute Genome Sequencing Center for Infectious Disease"/>
            <person name="Wu L."/>
            <person name="Ma J."/>
        </authorList>
    </citation>
    <scope>NUCLEOTIDE SEQUENCE [LARGE SCALE GENOMIC DNA]</scope>
    <source>
        <strain evidence="2">CCUG 49452</strain>
    </source>
</reference>
<dbReference type="RefSeq" id="WP_382433494.1">
    <property type="nucleotide sequence ID" value="NZ_JBHSHJ010000010.1"/>
</dbReference>
<evidence type="ECO:0000313" key="1">
    <source>
        <dbReference type="EMBL" id="MFC4789787.1"/>
    </source>
</evidence>
<protein>
    <submittedName>
        <fullName evidence="1">Uncharacterized protein</fullName>
    </submittedName>
</protein>
<name>A0ABV9QGF2_9BURK</name>
<evidence type="ECO:0000313" key="2">
    <source>
        <dbReference type="Proteomes" id="UP001596001"/>
    </source>
</evidence>
<keyword evidence="2" id="KW-1185">Reference proteome</keyword>
<dbReference type="Proteomes" id="UP001596001">
    <property type="component" value="Unassembled WGS sequence"/>
</dbReference>
<gene>
    <name evidence="1" type="ORF">ACFO6X_12430</name>
</gene>